<feature type="compositionally biased region" description="Polar residues" evidence="1">
    <location>
        <begin position="1"/>
        <end position="10"/>
    </location>
</feature>
<keyword evidence="2" id="KW-0812">Transmembrane</keyword>
<proteinExistence type="predicted"/>
<dbReference type="STRING" id="290397.Adeh_2874"/>
<accession>Q2IDI4</accession>
<evidence type="ECO:0000313" key="4">
    <source>
        <dbReference type="Proteomes" id="UP000001935"/>
    </source>
</evidence>
<evidence type="ECO:0000256" key="1">
    <source>
        <dbReference type="SAM" id="MobiDB-lite"/>
    </source>
</evidence>
<dbReference type="KEGG" id="ade:Adeh_2874"/>
<keyword evidence="2" id="KW-1133">Transmembrane helix</keyword>
<reference evidence="3" key="1">
    <citation type="submission" date="2006-01" db="EMBL/GenBank/DDBJ databases">
        <title>Complete sequence of Anaeromyxobacter dehalogenans 2CP-C.</title>
        <authorList>
            <consortium name="US DOE Joint Genome Institute"/>
            <person name="Copeland A."/>
            <person name="Lucas S."/>
            <person name="Lapidus A."/>
            <person name="Barry K."/>
            <person name="Detter J.C."/>
            <person name="Glavina T."/>
            <person name="Hammon N."/>
            <person name="Israni S."/>
            <person name="Pitluck S."/>
            <person name="Brettin T."/>
            <person name="Bruce D."/>
            <person name="Han C."/>
            <person name="Tapia R."/>
            <person name="Gilna P."/>
            <person name="Kiss H."/>
            <person name="Schmutz J."/>
            <person name="Larimer F."/>
            <person name="Land M."/>
            <person name="Kyrpides N."/>
            <person name="Anderson I."/>
            <person name="Sanford R.A."/>
            <person name="Ritalahti K.M."/>
            <person name="Thomas H.S."/>
            <person name="Kirby J.R."/>
            <person name="Zhulin I.B."/>
            <person name="Loeffler F.E."/>
            <person name="Richardson P."/>
        </authorList>
    </citation>
    <scope>NUCLEOTIDE SEQUENCE</scope>
    <source>
        <strain evidence="3">2CP-C</strain>
    </source>
</reference>
<dbReference type="EMBL" id="CP000251">
    <property type="protein sequence ID" value="ABC82644.1"/>
    <property type="molecule type" value="Genomic_DNA"/>
</dbReference>
<feature type="region of interest" description="Disordered" evidence="1">
    <location>
        <begin position="1"/>
        <end position="74"/>
    </location>
</feature>
<protein>
    <submittedName>
        <fullName evidence="3">Uncharacterized protein</fullName>
    </submittedName>
</protein>
<keyword evidence="2" id="KW-0472">Membrane</keyword>
<dbReference type="Proteomes" id="UP000001935">
    <property type="component" value="Chromosome"/>
</dbReference>
<organism evidence="3 4">
    <name type="scientific">Anaeromyxobacter dehalogenans (strain 2CP-C)</name>
    <dbReference type="NCBI Taxonomy" id="290397"/>
    <lineage>
        <taxon>Bacteria</taxon>
        <taxon>Pseudomonadati</taxon>
        <taxon>Myxococcota</taxon>
        <taxon>Myxococcia</taxon>
        <taxon>Myxococcales</taxon>
        <taxon>Cystobacterineae</taxon>
        <taxon>Anaeromyxobacteraceae</taxon>
        <taxon>Anaeromyxobacter</taxon>
    </lineage>
</organism>
<dbReference type="AlphaFoldDB" id="Q2IDI4"/>
<gene>
    <name evidence="3" type="ordered locus">Adeh_2874</name>
</gene>
<name>Q2IDI4_ANADE</name>
<evidence type="ECO:0000256" key="2">
    <source>
        <dbReference type="SAM" id="Phobius"/>
    </source>
</evidence>
<feature type="transmembrane region" description="Helical" evidence="2">
    <location>
        <begin position="89"/>
        <end position="122"/>
    </location>
</feature>
<sequence length="149" mass="15286">MGLVSTTPSRSRAGWARDPLSRGDLSGADAFGSTGRGHGQGVHPLGTEAVGSAGDRHGDLCGGTAAGSPGPRGTVAGRAAWRSGWTRTLAALVVAVVWAAAVFAFDLGCVALSLVFTVLILAGRRQRRGEAKRCRQRRGARSGNATTFD</sequence>
<evidence type="ECO:0000313" key="3">
    <source>
        <dbReference type="EMBL" id="ABC82644.1"/>
    </source>
</evidence>
<dbReference type="HOGENOM" id="CLU_1745872_0_0_7"/>